<reference evidence="2 3" key="1">
    <citation type="submission" date="2020-01" db="EMBL/GenBank/DDBJ databases">
        <title>Identification and distribution of gene clusters putatively required for synthesis of sphingolipid metabolism inhibitors in phylogenetically diverse species of the filamentous fungus Fusarium.</title>
        <authorList>
            <person name="Kim H.-S."/>
            <person name="Busman M."/>
            <person name="Brown D.W."/>
            <person name="Divon H."/>
            <person name="Uhlig S."/>
            <person name="Proctor R.H."/>
        </authorList>
    </citation>
    <scope>NUCLEOTIDE SEQUENCE [LARGE SCALE GENOMIC DNA]</scope>
    <source>
        <strain evidence="2 3">NRRL 20459</strain>
    </source>
</reference>
<protein>
    <submittedName>
        <fullName evidence="2">Uncharacterized protein</fullName>
    </submittedName>
</protein>
<comment type="caution">
    <text evidence="2">The sequence shown here is derived from an EMBL/GenBank/DDBJ whole genome shotgun (WGS) entry which is preliminary data.</text>
</comment>
<sequence length="335" mass="38600">MARNDFDTYSELYDKYFLFLDEQMSLVHRKPDRYSAATLEEFMSLIQDIRTNRNETKAGSVADTSERSLRSMDIAVQIWLTIHVQHSHSDHSGNISSTQFSWARDRRLDTSLEDLFAQRQDTKETRSRQIPSSFSIPNLVHHYDFKVAWTSDLLQHLRIDWKSKQITIFEHGICLRDHLEYDEISHPCPLPKAVIEEAVDTIRLLFPNSKETKRFLSREGRSFLKVPYGRGRRLSLGDYTYWRQSVVDLINHWEDGPKGWAQIRLNPDQGNLMEYATFWAATTVLILTTVSIMFGIASLVIAKQALDISIKSYNLALAEACAEANATDTLPGFCT</sequence>
<name>A0A8H4P9C3_9HYPO</name>
<accession>A0A8H4P9C3</accession>
<keyword evidence="1" id="KW-0472">Membrane</keyword>
<dbReference type="AlphaFoldDB" id="A0A8H4P9C3"/>
<evidence type="ECO:0000313" key="2">
    <source>
        <dbReference type="EMBL" id="KAF4462228.1"/>
    </source>
</evidence>
<keyword evidence="1" id="KW-0812">Transmembrane</keyword>
<keyword evidence="1" id="KW-1133">Transmembrane helix</keyword>
<dbReference type="Proteomes" id="UP000554235">
    <property type="component" value="Unassembled WGS sequence"/>
</dbReference>
<feature type="transmembrane region" description="Helical" evidence="1">
    <location>
        <begin position="278"/>
        <end position="302"/>
    </location>
</feature>
<organism evidence="2 3">
    <name type="scientific">Fusarium albosuccineum</name>
    <dbReference type="NCBI Taxonomy" id="1237068"/>
    <lineage>
        <taxon>Eukaryota</taxon>
        <taxon>Fungi</taxon>
        <taxon>Dikarya</taxon>
        <taxon>Ascomycota</taxon>
        <taxon>Pezizomycotina</taxon>
        <taxon>Sordariomycetes</taxon>
        <taxon>Hypocreomycetidae</taxon>
        <taxon>Hypocreales</taxon>
        <taxon>Nectriaceae</taxon>
        <taxon>Fusarium</taxon>
        <taxon>Fusarium decemcellulare species complex</taxon>
    </lineage>
</organism>
<proteinExistence type="predicted"/>
<dbReference type="OrthoDB" id="5428890at2759"/>
<evidence type="ECO:0000313" key="3">
    <source>
        <dbReference type="Proteomes" id="UP000554235"/>
    </source>
</evidence>
<keyword evidence="3" id="KW-1185">Reference proteome</keyword>
<gene>
    <name evidence="2" type="ORF">FALBO_10969</name>
</gene>
<dbReference type="EMBL" id="JAADYS010001568">
    <property type="protein sequence ID" value="KAF4462228.1"/>
    <property type="molecule type" value="Genomic_DNA"/>
</dbReference>
<evidence type="ECO:0000256" key="1">
    <source>
        <dbReference type="SAM" id="Phobius"/>
    </source>
</evidence>